<dbReference type="Gene3D" id="1.20.1050.10">
    <property type="match status" value="1"/>
</dbReference>
<accession>K5VKV2</accession>
<evidence type="ECO:0000313" key="3">
    <source>
        <dbReference type="Proteomes" id="UP000008370"/>
    </source>
</evidence>
<dbReference type="SUPFAM" id="SSF47616">
    <property type="entry name" value="GST C-terminal domain-like"/>
    <property type="match status" value="1"/>
</dbReference>
<organism evidence="2 3">
    <name type="scientific">Phanerochaete carnosa (strain HHB-10118-sp)</name>
    <name type="common">White-rot fungus</name>
    <name type="synonym">Peniophora carnosa</name>
    <dbReference type="NCBI Taxonomy" id="650164"/>
    <lineage>
        <taxon>Eukaryota</taxon>
        <taxon>Fungi</taxon>
        <taxon>Dikarya</taxon>
        <taxon>Basidiomycota</taxon>
        <taxon>Agaricomycotina</taxon>
        <taxon>Agaricomycetes</taxon>
        <taxon>Polyporales</taxon>
        <taxon>Phanerochaetaceae</taxon>
        <taxon>Phanerochaete</taxon>
    </lineage>
</organism>
<keyword evidence="3" id="KW-1185">Reference proteome</keyword>
<dbReference type="Pfam" id="PF13409">
    <property type="entry name" value="GST_N_2"/>
    <property type="match status" value="1"/>
</dbReference>
<dbReference type="AlphaFoldDB" id="K5VKV2"/>
<dbReference type="InterPro" id="IPR036249">
    <property type="entry name" value="Thioredoxin-like_sf"/>
</dbReference>
<dbReference type="PROSITE" id="PS50404">
    <property type="entry name" value="GST_NTER"/>
    <property type="match status" value="1"/>
</dbReference>
<dbReference type="GeneID" id="18919698"/>
<reference evidence="2 3" key="1">
    <citation type="journal article" date="2012" name="BMC Genomics">
        <title>Comparative genomics of the white-rot fungi, Phanerochaete carnosa and P. chrysosporium, to elucidate the genetic basis of the distinct wood types they colonize.</title>
        <authorList>
            <person name="Suzuki H."/>
            <person name="MacDonald J."/>
            <person name="Syed K."/>
            <person name="Salamov A."/>
            <person name="Hori C."/>
            <person name="Aerts A."/>
            <person name="Henrissat B."/>
            <person name="Wiebenga A."/>
            <person name="vanKuyk P.A."/>
            <person name="Barry K."/>
            <person name="Lindquist E."/>
            <person name="LaButti K."/>
            <person name="Lapidus A."/>
            <person name="Lucas S."/>
            <person name="Coutinho P."/>
            <person name="Gong Y."/>
            <person name="Samejima M."/>
            <person name="Mahadevan R."/>
            <person name="Abou-Zaid M."/>
            <person name="de Vries R.P."/>
            <person name="Igarashi K."/>
            <person name="Yadav J.S."/>
            <person name="Grigoriev I.V."/>
            <person name="Master E.R."/>
        </authorList>
    </citation>
    <scope>NUCLEOTIDE SEQUENCE [LARGE SCALE GENOMIC DNA]</scope>
    <source>
        <strain evidence="2 3">HHB-10118-sp</strain>
    </source>
</reference>
<dbReference type="EMBL" id="JH930476">
    <property type="protein sequence ID" value="EKM52028.1"/>
    <property type="molecule type" value="Genomic_DNA"/>
</dbReference>
<dbReference type="KEGG" id="pco:PHACADRAFT_31807"/>
<proteinExistence type="predicted"/>
<dbReference type="Pfam" id="PF22041">
    <property type="entry name" value="GST_C_7"/>
    <property type="match status" value="1"/>
</dbReference>
<dbReference type="Proteomes" id="UP000008370">
    <property type="component" value="Unassembled WGS sequence"/>
</dbReference>
<dbReference type="RefSeq" id="XP_007399274.1">
    <property type="nucleotide sequence ID" value="XM_007399212.1"/>
</dbReference>
<evidence type="ECO:0000313" key="2">
    <source>
        <dbReference type="EMBL" id="EKM52028.1"/>
    </source>
</evidence>
<sequence length="250" mass="28568">MTDIITLYDIPGNSEKCKAWSPSTWKARFALNIKGIPYKTEWVEYPDIGKVYEKHKIETIYKEDDGSPLYTLPVIYDPSTGRTVAESSDIAKYLDKTYPDTRTLFPKGTAALHEAFVSAYVQVHKALYNIVCCAACYCLNERSQVFYRTTREEDLGMRLEELRTEKGWEDAEAAFGKLADWLAANGEGQDDWVMGGGTICFADLRIVSGLMWAKTTLGEESEEWRRICGWHGGKWKRIVENFEQYAHVDL</sequence>
<protein>
    <recommendedName>
        <fullName evidence="1">GST N-terminal domain-containing protein</fullName>
    </recommendedName>
</protein>
<dbReference type="InParanoid" id="K5VKV2"/>
<dbReference type="HOGENOM" id="CLU_011226_4_0_1"/>
<dbReference type="InterPro" id="IPR004045">
    <property type="entry name" value="Glutathione_S-Trfase_N"/>
</dbReference>
<feature type="domain" description="GST N-terminal" evidence="1">
    <location>
        <begin position="11"/>
        <end position="102"/>
    </location>
</feature>
<gene>
    <name evidence="2" type="ORF">PHACADRAFT_31807</name>
</gene>
<dbReference type="Gene3D" id="3.40.30.10">
    <property type="entry name" value="Glutaredoxin"/>
    <property type="match status" value="1"/>
</dbReference>
<dbReference type="SUPFAM" id="SSF52833">
    <property type="entry name" value="Thioredoxin-like"/>
    <property type="match status" value="1"/>
</dbReference>
<evidence type="ECO:0000259" key="1">
    <source>
        <dbReference type="PROSITE" id="PS50404"/>
    </source>
</evidence>
<dbReference type="InterPro" id="IPR036282">
    <property type="entry name" value="Glutathione-S-Trfase_C_sf"/>
</dbReference>
<dbReference type="OrthoDB" id="4951845at2759"/>
<name>K5VKV2_PHACS</name>
<dbReference type="InterPro" id="IPR054416">
    <property type="entry name" value="GST_UstS-like_C"/>
</dbReference>